<evidence type="ECO:0000256" key="7">
    <source>
        <dbReference type="ARBA" id="ARBA00022692"/>
    </source>
</evidence>
<evidence type="ECO:0000256" key="4">
    <source>
        <dbReference type="ARBA" id="ARBA00016962"/>
    </source>
</evidence>
<comment type="caution">
    <text evidence="13">The sequence shown here is derived from an EMBL/GenBank/DDBJ whole genome shotgun (WGS) entry which is preliminary data.</text>
</comment>
<reference evidence="13 14" key="1">
    <citation type="submission" date="2020-07" db="EMBL/GenBank/DDBJ databases">
        <title>MOT database genomes.</title>
        <authorList>
            <person name="Joseph S."/>
            <person name="Aduse-Opoku J."/>
            <person name="Hashim A."/>
            <person name="Wade W."/>
            <person name="Curtis M."/>
        </authorList>
    </citation>
    <scope>NUCLEOTIDE SEQUENCE [LARGE SCALE GENOMIC DNA]</scope>
    <source>
        <strain evidence="13 14">CIP 106318</strain>
    </source>
</reference>
<name>A0ABX2SXS7_9BACL</name>
<keyword evidence="9 11" id="KW-0472">Membrane</keyword>
<dbReference type="InterPro" id="IPR051125">
    <property type="entry name" value="ABC-4/HrtB_transporter"/>
</dbReference>
<feature type="transmembrane region" description="Helical" evidence="11">
    <location>
        <begin position="326"/>
        <end position="346"/>
    </location>
</feature>
<keyword evidence="7 11" id="KW-0812">Transmembrane</keyword>
<keyword evidence="5" id="KW-0813">Transport</keyword>
<dbReference type="RefSeq" id="WP_179939900.1">
    <property type="nucleotide sequence ID" value="NZ_JACBYF010000001.1"/>
</dbReference>
<evidence type="ECO:0000313" key="13">
    <source>
        <dbReference type="EMBL" id="NYS46747.1"/>
    </source>
</evidence>
<dbReference type="Proteomes" id="UP000531840">
    <property type="component" value="Unassembled WGS sequence"/>
</dbReference>
<feature type="transmembrane region" description="Helical" evidence="11">
    <location>
        <begin position="283"/>
        <end position="306"/>
    </location>
</feature>
<gene>
    <name evidence="13" type="ORF">HZY85_00865</name>
</gene>
<evidence type="ECO:0000256" key="11">
    <source>
        <dbReference type="SAM" id="Phobius"/>
    </source>
</evidence>
<keyword evidence="14" id="KW-1185">Reference proteome</keyword>
<dbReference type="Pfam" id="PF02687">
    <property type="entry name" value="FtsX"/>
    <property type="match status" value="1"/>
</dbReference>
<proteinExistence type="inferred from homology"/>
<evidence type="ECO:0000256" key="5">
    <source>
        <dbReference type="ARBA" id="ARBA00022448"/>
    </source>
</evidence>
<evidence type="ECO:0000256" key="6">
    <source>
        <dbReference type="ARBA" id="ARBA00022475"/>
    </source>
</evidence>
<dbReference type="PANTHER" id="PTHR43738:SF1">
    <property type="entry name" value="HEMIN TRANSPORT SYSTEM PERMEASE PROTEIN HRTB-RELATED"/>
    <property type="match status" value="1"/>
</dbReference>
<protein>
    <recommendedName>
        <fullName evidence="4">Putative hemin transport system permease protein HrtB</fullName>
    </recommendedName>
</protein>
<keyword evidence="8 11" id="KW-1133">Transmembrane helix</keyword>
<comment type="similarity">
    <text evidence="2">Belongs to the ABC-4 integral membrane protein family. HrtB subfamily.</text>
</comment>
<evidence type="ECO:0000256" key="9">
    <source>
        <dbReference type="ARBA" id="ARBA00023136"/>
    </source>
</evidence>
<evidence type="ECO:0000256" key="8">
    <source>
        <dbReference type="ARBA" id="ARBA00022989"/>
    </source>
</evidence>
<evidence type="ECO:0000256" key="10">
    <source>
        <dbReference type="ARBA" id="ARBA00024973"/>
    </source>
</evidence>
<dbReference type="EMBL" id="JACBYF010000001">
    <property type="protein sequence ID" value="NYS46747.1"/>
    <property type="molecule type" value="Genomic_DNA"/>
</dbReference>
<evidence type="ECO:0000256" key="1">
    <source>
        <dbReference type="ARBA" id="ARBA00004651"/>
    </source>
</evidence>
<feature type="transmembrane region" description="Helical" evidence="11">
    <location>
        <begin position="15"/>
        <end position="35"/>
    </location>
</feature>
<sequence>MNLAWKEIKYSKKNYILVEVTLILLMFMVIFLSGLTHGLDKAASSALNNIPAKNFIVNSDSEGAIASSNITNEQMLKLKAELGEDVSELLIHRSYITTGDSDTKVDIAYFGINMEENLNPEVSEGEKLGLEKNTIVLDTKFKTENINIGDNIIDSASGEKLKVVGFITDNTYSYTGVGYVSLDTLKSLKTIVNSNYKGSYTTLVTNKDIKDTFKSEGMLVKTKEEIINKLPGFEAQQGTIIMITWVLVIISAAILGVFFYIITIQKKQTYGVMKALGMRNLEITKILVTQILILAIIGVIISNIIAYGIGLMLPPTLPYFVKYGELAIIIVAFIIISILSGLISIAKIAKVDPLITIGGK</sequence>
<organism evidence="13 14">
    <name type="scientific">Gemelliphila palaticanis</name>
    <dbReference type="NCBI Taxonomy" id="81950"/>
    <lineage>
        <taxon>Bacteria</taxon>
        <taxon>Bacillati</taxon>
        <taxon>Bacillota</taxon>
        <taxon>Bacilli</taxon>
        <taxon>Bacillales</taxon>
        <taxon>Gemellaceae</taxon>
        <taxon>Gemelliphila</taxon>
    </lineage>
</organism>
<feature type="domain" description="ABC3 transporter permease C-terminal" evidence="12">
    <location>
        <begin position="242"/>
        <end position="353"/>
    </location>
</feature>
<dbReference type="InterPro" id="IPR003838">
    <property type="entry name" value="ABC3_permease_C"/>
</dbReference>
<evidence type="ECO:0000313" key="14">
    <source>
        <dbReference type="Proteomes" id="UP000531840"/>
    </source>
</evidence>
<comment type="function">
    <text evidence="10">Part of the ABC transporter complex hrt involved in hemin import. Responsible for the translocation of the substrate across the membrane.</text>
</comment>
<keyword evidence="6" id="KW-1003">Cell membrane</keyword>
<accession>A0ABX2SXS7</accession>
<evidence type="ECO:0000256" key="3">
    <source>
        <dbReference type="ARBA" id="ARBA00011131"/>
    </source>
</evidence>
<evidence type="ECO:0000259" key="12">
    <source>
        <dbReference type="Pfam" id="PF02687"/>
    </source>
</evidence>
<comment type="subunit">
    <text evidence="3">The complex is composed of two ATP-binding proteins (HrtA), two transmembrane proteins (HrtB) and a solute-binding protein.</text>
</comment>
<dbReference type="PANTHER" id="PTHR43738">
    <property type="entry name" value="ABC TRANSPORTER, MEMBRANE PROTEIN"/>
    <property type="match status" value="1"/>
</dbReference>
<comment type="subcellular location">
    <subcellularLocation>
        <location evidence="1">Cell membrane</location>
        <topology evidence="1">Multi-pass membrane protein</topology>
    </subcellularLocation>
</comment>
<evidence type="ECO:0000256" key="2">
    <source>
        <dbReference type="ARBA" id="ARBA00008697"/>
    </source>
</evidence>
<feature type="transmembrane region" description="Helical" evidence="11">
    <location>
        <begin position="240"/>
        <end position="262"/>
    </location>
</feature>